<accession>A0ABW2LWA4</accession>
<comment type="caution">
    <text evidence="1">The sequence shown here is derived from an EMBL/GenBank/DDBJ whole genome shotgun (WGS) entry which is preliminary data.</text>
</comment>
<name>A0ABW2LWA4_9FLAO</name>
<protein>
    <recommendedName>
        <fullName evidence="3">N-acetyltransferase domain-containing protein</fullName>
    </recommendedName>
</protein>
<organism evidence="1 2">
    <name type="scientific">Chryseobacterium zhengzhouense</name>
    <dbReference type="NCBI Taxonomy" id="1636086"/>
    <lineage>
        <taxon>Bacteria</taxon>
        <taxon>Pseudomonadati</taxon>
        <taxon>Bacteroidota</taxon>
        <taxon>Flavobacteriia</taxon>
        <taxon>Flavobacteriales</taxon>
        <taxon>Weeksellaceae</taxon>
        <taxon>Chryseobacterium group</taxon>
        <taxon>Chryseobacterium</taxon>
    </lineage>
</organism>
<evidence type="ECO:0000313" key="1">
    <source>
        <dbReference type="EMBL" id="MFC7345585.1"/>
    </source>
</evidence>
<gene>
    <name evidence="1" type="ORF">ACFQO9_02495</name>
</gene>
<keyword evidence="2" id="KW-1185">Reference proteome</keyword>
<dbReference type="EMBL" id="JBHTCR010000001">
    <property type="protein sequence ID" value="MFC7345585.1"/>
    <property type="molecule type" value="Genomic_DNA"/>
</dbReference>
<dbReference type="Proteomes" id="UP001596550">
    <property type="component" value="Unassembled WGS sequence"/>
</dbReference>
<dbReference type="Gene3D" id="3.40.630.30">
    <property type="match status" value="1"/>
</dbReference>
<proteinExistence type="predicted"/>
<dbReference type="RefSeq" id="WP_378172991.1">
    <property type="nucleotide sequence ID" value="NZ_JBHTCR010000001.1"/>
</dbReference>
<evidence type="ECO:0000313" key="2">
    <source>
        <dbReference type="Proteomes" id="UP001596550"/>
    </source>
</evidence>
<reference evidence="2" key="1">
    <citation type="journal article" date="2019" name="Int. J. Syst. Evol. Microbiol.">
        <title>The Global Catalogue of Microorganisms (GCM) 10K type strain sequencing project: providing services to taxonomists for standard genome sequencing and annotation.</title>
        <authorList>
            <consortium name="The Broad Institute Genomics Platform"/>
            <consortium name="The Broad Institute Genome Sequencing Center for Infectious Disease"/>
            <person name="Wu L."/>
            <person name="Ma J."/>
        </authorList>
    </citation>
    <scope>NUCLEOTIDE SEQUENCE [LARGE SCALE GENOMIC DNA]</scope>
    <source>
        <strain evidence="2">CCUG 54781</strain>
    </source>
</reference>
<sequence>MEIVSKFVIGSDQGVSDFLSIKKQSFISLHKDFVMEKEINTYIEEHFDERKIINELNNLSNQLIITYQDDIPVAYCLLKGGSMNPVFDKEKRMTEIDFVILPEYDSLEVRNSLYTKFISAAKFTDIVWINMLEHNFLSEFFLNKNFKFIENSVSTEFSLPASILSFEIIR</sequence>
<evidence type="ECO:0008006" key="3">
    <source>
        <dbReference type="Google" id="ProtNLM"/>
    </source>
</evidence>